<evidence type="ECO:0000256" key="10">
    <source>
        <dbReference type="SAM" id="MobiDB-lite"/>
    </source>
</evidence>
<evidence type="ECO:0000256" key="4">
    <source>
        <dbReference type="ARBA" id="ARBA00022692"/>
    </source>
</evidence>
<comment type="caution">
    <text evidence="14">The sequence shown here is derived from an EMBL/GenBank/DDBJ whole genome shotgun (WGS) entry which is preliminary data.</text>
</comment>
<dbReference type="InterPro" id="IPR039426">
    <property type="entry name" value="TonB-dep_rcpt-like"/>
</dbReference>
<evidence type="ECO:0000313" key="15">
    <source>
        <dbReference type="Proteomes" id="UP000255334"/>
    </source>
</evidence>
<keyword evidence="14" id="KW-0675">Receptor</keyword>
<keyword evidence="7 8" id="KW-0998">Cell outer membrane</keyword>
<keyword evidence="5 9" id="KW-0798">TonB box</keyword>
<feature type="domain" description="TonB-dependent receptor plug" evidence="13">
    <location>
        <begin position="76"/>
        <end position="192"/>
    </location>
</feature>
<dbReference type="GO" id="GO:0009279">
    <property type="term" value="C:cell outer membrane"/>
    <property type="evidence" value="ECO:0007669"/>
    <property type="project" value="UniProtKB-SubCell"/>
</dbReference>
<feature type="signal peptide" evidence="11">
    <location>
        <begin position="1"/>
        <end position="23"/>
    </location>
</feature>
<dbReference type="Gene3D" id="2.170.130.10">
    <property type="entry name" value="TonB-dependent receptor, plug domain"/>
    <property type="match status" value="1"/>
</dbReference>
<dbReference type="InterPro" id="IPR012910">
    <property type="entry name" value="Plug_dom"/>
</dbReference>
<dbReference type="PROSITE" id="PS52016">
    <property type="entry name" value="TONB_DEPENDENT_REC_3"/>
    <property type="match status" value="1"/>
</dbReference>
<feature type="chain" id="PRO_5016720232" evidence="11">
    <location>
        <begin position="24"/>
        <end position="960"/>
    </location>
</feature>
<evidence type="ECO:0000259" key="13">
    <source>
        <dbReference type="Pfam" id="PF07715"/>
    </source>
</evidence>
<name>A0A370XD59_9GAMM</name>
<keyword evidence="15" id="KW-1185">Reference proteome</keyword>
<dbReference type="InterPro" id="IPR036942">
    <property type="entry name" value="Beta-barrel_TonB_sf"/>
</dbReference>
<feature type="region of interest" description="Disordered" evidence="10">
    <location>
        <begin position="26"/>
        <end position="53"/>
    </location>
</feature>
<evidence type="ECO:0000256" key="7">
    <source>
        <dbReference type="ARBA" id="ARBA00023237"/>
    </source>
</evidence>
<evidence type="ECO:0000313" key="14">
    <source>
        <dbReference type="EMBL" id="RDS86346.1"/>
    </source>
</evidence>
<proteinExistence type="inferred from homology"/>
<keyword evidence="4 8" id="KW-0812">Transmembrane</keyword>
<keyword evidence="2 8" id="KW-0813">Transport</keyword>
<evidence type="ECO:0000256" key="5">
    <source>
        <dbReference type="ARBA" id="ARBA00023077"/>
    </source>
</evidence>
<dbReference type="PROSITE" id="PS51257">
    <property type="entry name" value="PROKAR_LIPOPROTEIN"/>
    <property type="match status" value="1"/>
</dbReference>
<comment type="subcellular location">
    <subcellularLocation>
        <location evidence="1 8">Cell outer membrane</location>
        <topology evidence="1 8">Multi-pass membrane protein</topology>
    </subcellularLocation>
</comment>
<dbReference type="SUPFAM" id="SSF56935">
    <property type="entry name" value="Porins"/>
    <property type="match status" value="1"/>
</dbReference>
<keyword evidence="6 8" id="KW-0472">Membrane</keyword>
<dbReference type="PANTHER" id="PTHR47234:SF1">
    <property type="entry name" value="TONB-DEPENDENT RECEPTOR"/>
    <property type="match status" value="1"/>
</dbReference>
<dbReference type="Gene3D" id="2.40.170.20">
    <property type="entry name" value="TonB-dependent receptor, beta-barrel domain"/>
    <property type="match status" value="1"/>
</dbReference>
<feature type="compositionally biased region" description="Polar residues" evidence="10">
    <location>
        <begin position="26"/>
        <end position="46"/>
    </location>
</feature>
<evidence type="ECO:0000256" key="6">
    <source>
        <dbReference type="ARBA" id="ARBA00023136"/>
    </source>
</evidence>
<dbReference type="EMBL" id="QRBF01000001">
    <property type="protein sequence ID" value="RDS86346.1"/>
    <property type="molecule type" value="Genomic_DNA"/>
</dbReference>
<dbReference type="Pfam" id="PF00593">
    <property type="entry name" value="TonB_dep_Rec_b-barrel"/>
    <property type="match status" value="1"/>
</dbReference>
<dbReference type="InterPro" id="IPR037066">
    <property type="entry name" value="Plug_dom_sf"/>
</dbReference>
<evidence type="ECO:0000256" key="2">
    <source>
        <dbReference type="ARBA" id="ARBA00022448"/>
    </source>
</evidence>
<accession>A0A370XD59</accession>
<keyword evidence="11" id="KW-0732">Signal</keyword>
<sequence>MLKSKLAAAVVAALAFGCANAYAGNTSPSDPANAPQDAQSNSQSAPSTTADDASKKAKKLQEVIVTGSLIPQVDVETSKPLITITAQQLKDRGFTSVADALQAGTFATGSVQGSNNSAGFTQSAKTLSFFGLDPSYTKYLIDGLPMGDFPALYNGSEAFNNLASIPIEMIDHIDILPGGQSSIYGSDAIAGVINIVLKKTLDAPVVDARFGWHTGGGGADRRVYAADGFTWGNLNFVGGIQVESIEPIWGFDRSLTRQYFTQGTTPATASRDYLVLSETQLVNAYYSPNQLNPGIGCSAVTGQFGGTEQLQNRANHGQYCGSQDSAGYVTETNKQNTVNLYTHATYDLNSNVQLYQTLLYTYDQQKFSAGSNFLFWQSPIYYDANLGDFVLAQHAFSPEEAGGYQNILDNNVENSVYLSLGAKGGFGQSNWDYDLTFNHSEDHLQERTFQRWTTAINNYFGNILGPNLGPDPLGFGYPTYTPNYQAFYTPVPNSAFRAFTGYSETYAKTWDNMLRGQVTNSSLFSLPGGDAGLATVIEGGNQGWNYSPDPRTLDGETYEFTDVSGAGHRSRYAGTVEFNAPLFKMLTVDMSGRYDDYNVAGGTVSHATYNLGVEFRPFGDLLLLRGTYGTAFKAPTLPDEFQGPSGYYSSVVDYYNCAKLGYTGGNVANCPGQLSGEQFFGQQSGNPKLQPIVAKTFNLGFVLSPFEGFSLKSDYYHYNIRNEVEVQSSDFLAQTESNCRLGIFDINSPTCQDALAKVIRSGTPLAPGLLPPITEILTPKVNVAREYLNAVITEANYSHVIGPYGSIDVKTSWSDIMTHRQQLLPGDPFINLLREPYYSTEFKSRVDGSVGWLSPTQTWGVTLYGIRDGASPNYLATLDNNYYSPGAGKLAPWIRYNLTASYSPIKNLALTLDIVNVLNKMPPLDRSYPGTESQPFNQLNYDVNGREFFVEATYKFGNAK</sequence>
<reference evidence="14 15" key="1">
    <citation type="submission" date="2018-07" db="EMBL/GenBank/DDBJ databases">
        <title>Dyella monticola sp. nov. and Dyella psychrodurans sp. nov. isolated from monsoon evergreen broad-leaved forest soil of Dinghu Mountain, China.</title>
        <authorList>
            <person name="Gao Z."/>
            <person name="Qiu L."/>
        </authorList>
    </citation>
    <scope>NUCLEOTIDE SEQUENCE [LARGE SCALE GENOMIC DNA]</scope>
    <source>
        <strain evidence="14 15">4MSK11</strain>
    </source>
</reference>
<evidence type="ECO:0000256" key="8">
    <source>
        <dbReference type="PROSITE-ProRule" id="PRU01360"/>
    </source>
</evidence>
<feature type="domain" description="TonB-dependent receptor-like beta-barrel" evidence="12">
    <location>
        <begin position="363"/>
        <end position="730"/>
    </location>
</feature>
<evidence type="ECO:0000256" key="9">
    <source>
        <dbReference type="RuleBase" id="RU003357"/>
    </source>
</evidence>
<keyword evidence="3 8" id="KW-1134">Transmembrane beta strand</keyword>
<evidence type="ECO:0000256" key="1">
    <source>
        <dbReference type="ARBA" id="ARBA00004571"/>
    </source>
</evidence>
<comment type="similarity">
    <text evidence="8 9">Belongs to the TonB-dependent receptor family.</text>
</comment>
<evidence type="ECO:0000256" key="3">
    <source>
        <dbReference type="ARBA" id="ARBA00022452"/>
    </source>
</evidence>
<dbReference type="Proteomes" id="UP000255334">
    <property type="component" value="Unassembled WGS sequence"/>
</dbReference>
<dbReference type="PANTHER" id="PTHR47234">
    <property type="match status" value="1"/>
</dbReference>
<protein>
    <submittedName>
        <fullName evidence="14">TonB-dependent receptor</fullName>
    </submittedName>
</protein>
<organism evidence="14 15">
    <name type="scientific">Dyella psychrodurans</name>
    <dbReference type="NCBI Taxonomy" id="1927960"/>
    <lineage>
        <taxon>Bacteria</taxon>
        <taxon>Pseudomonadati</taxon>
        <taxon>Pseudomonadota</taxon>
        <taxon>Gammaproteobacteria</taxon>
        <taxon>Lysobacterales</taxon>
        <taxon>Rhodanobacteraceae</taxon>
        <taxon>Dyella</taxon>
    </lineage>
</organism>
<dbReference type="InterPro" id="IPR000531">
    <property type="entry name" value="Beta-barrel_TonB"/>
</dbReference>
<dbReference type="Pfam" id="PF07715">
    <property type="entry name" value="Plug"/>
    <property type="match status" value="1"/>
</dbReference>
<evidence type="ECO:0000259" key="12">
    <source>
        <dbReference type="Pfam" id="PF00593"/>
    </source>
</evidence>
<gene>
    <name evidence="14" type="ORF">DWU99_03565</name>
</gene>
<dbReference type="AlphaFoldDB" id="A0A370XD59"/>
<evidence type="ECO:0000256" key="11">
    <source>
        <dbReference type="SAM" id="SignalP"/>
    </source>
</evidence>
<dbReference type="OrthoDB" id="6276154at2"/>
<dbReference type="RefSeq" id="WP_115476609.1">
    <property type="nucleotide sequence ID" value="NZ_QRBF01000001.1"/>
</dbReference>